<dbReference type="RefSeq" id="WP_283754033.1">
    <property type="nucleotide sequence ID" value="NZ_JAQOSP010000086.1"/>
</dbReference>
<accession>A0ABT7ATR5</accession>
<evidence type="ECO:0008006" key="3">
    <source>
        <dbReference type="Google" id="ProtNLM"/>
    </source>
</evidence>
<reference evidence="1 2" key="1">
    <citation type="submission" date="2023-01" db="EMBL/GenBank/DDBJ databases">
        <title>Novel diversity within Roseofilum (Cyanobacteria; Desertifilaceae) from marine benthic mats with descriptions of four novel species.</title>
        <authorList>
            <person name="Wang Y."/>
            <person name="Berthold D.E."/>
            <person name="Hu J."/>
            <person name="Lefler F.W."/>
            <person name="Laughinghouse H.D. IV."/>
        </authorList>
    </citation>
    <scope>NUCLEOTIDE SEQUENCE [LARGE SCALE GENOMIC DNA]</scope>
    <source>
        <strain evidence="1 2">BLCC-M154</strain>
    </source>
</reference>
<evidence type="ECO:0000313" key="2">
    <source>
        <dbReference type="Proteomes" id="UP001235303"/>
    </source>
</evidence>
<dbReference type="Proteomes" id="UP001235303">
    <property type="component" value="Unassembled WGS sequence"/>
</dbReference>
<protein>
    <recommendedName>
        <fullName evidence="3">Transposase</fullName>
    </recommendedName>
</protein>
<comment type="caution">
    <text evidence="1">The sequence shown here is derived from an EMBL/GenBank/DDBJ whole genome shotgun (WGS) entry which is preliminary data.</text>
</comment>
<gene>
    <name evidence="1" type="ORF">PMG71_12620</name>
</gene>
<organism evidence="1 2">
    <name type="scientific">Roseofilum acuticapitatum BLCC-M154</name>
    <dbReference type="NCBI Taxonomy" id="3022444"/>
    <lineage>
        <taxon>Bacteria</taxon>
        <taxon>Bacillati</taxon>
        <taxon>Cyanobacteriota</taxon>
        <taxon>Cyanophyceae</taxon>
        <taxon>Desertifilales</taxon>
        <taxon>Desertifilaceae</taxon>
        <taxon>Roseofilum</taxon>
        <taxon>Roseofilum acuticapitatum</taxon>
    </lineage>
</organism>
<evidence type="ECO:0000313" key="1">
    <source>
        <dbReference type="EMBL" id="MDJ1170275.1"/>
    </source>
</evidence>
<sequence length="50" mass="6008">MNRTIQRFFVALVVPSPLQEEIEQIKQEFGDRYQKCKVLLKHWTFPKTVS</sequence>
<name>A0ABT7ATR5_9CYAN</name>
<keyword evidence="2" id="KW-1185">Reference proteome</keyword>
<proteinExistence type="predicted"/>
<dbReference type="EMBL" id="JAQOSP010000086">
    <property type="protein sequence ID" value="MDJ1170275.1"/>
    <property type="molecule type" value="Genomic_DNA"/>
</dbReference>